<accession>A0A2V0Q310</accession>
<comment type="caution">
    <text evidence="1">The sequence shown here is derived from an EMBL/GenBank/DDBJ whole genome shotgun (WGS) entry which is preliminary data.</text>
</comment>
<evidence type="ECO:0000313" key="2">
    <source>
        <dbReference type="Proteomes" id="UP000247480"/>
    </source>
</evidence>
<sequence length="121" mass="13520">MSARIDIGRRAETLGNGRQCYPFREQLTVAVVEGVHGIPLKVLVRLRFGLFFRGFGVIRQIQRAFLATGCNKTSDRDKRSKRRDQALHGEILCKSINCARVYRPPGSLPMRGASRLAGLGH</sequence>
<protein>
    <submittedName>
        <fullName evidence="1">Uncharacterized protein</fullName>
    </submittedName>
</protein>
<evidence type="ECO:0000313" key="1">
    <source>
        <dbReference type="EMBL" id="GBH06693.1"/>
    </source>
</evidence>
<dbReference type="AlphaFoldDB" id="A0A2V0Q310"/>
<proteinExistence type="predicted"/>
<organism evidence="1 2">
    <name type="scientific">Pseudomonas syringae pv. actinidiae</name>
    <dbReference type="NCBI Taxonomy" id="103796"/>
    <lineage>
        <taxon>Bacteria</taxon>
        <taxon>Pseudomonadati</taxon>
        <taxon>Pseudomonadota</taxon>
        <taxon>Gammaproteobacteria</taxon>
        <taxon>Pseudomonadales</taxon>
        <taxon>Pseudomonadaceae</taxon>
        <taxon>Pseudomonas</taxon>
        <taxon>Pseudomonas syringae</taxon>
    </lineage>
</organism>
<name>A0A2V0Q310_PSESF</name>
<dbReference type="Proteomes" id="UP000247480">
    <property type="component" value="Unassembled WGS sequence"/>
</dbReference>
<dbReference type="EMBL" id="BGJZ01000001">
    <property type="protein sequence ID" value="GBH06693.1"/>
    <property type="molecule type" value="Genomic_DNA"/>
</dbReference>
<reference evidence="1 2" key="1">
    <citation type="submission" date="2018-04" db="EMBL/GenBank/DDBJ databases">
        <title>Draft genome sequence of Pseudomonas syringae pv. actinidiae biovar 1 strains isolated from kiwifruit in Kagawa prefecture.</title>
        <authorList>
            <person name="Tabuchi M."/>
            <person name="Saito M."/>
            <person name="Fujiwara S."/>
            <person name="Sasa N."/>
            <person name="Akimitsu K."/>
            <person name="Gomi K."/>
            <person name="Konishi-Sugita S."/>
            <person name="Hamano K."/>
            <person name="Kataoka I."/>
        </authorList>
    </citation>
    <scope>NUCLEOTIDE SEQUENCE [LARGE SCALE GENOMIC DNA]</scope>
    <source>
        <strain evidence="1 2">MAFF212206</strain>
    </source>
</reference>
<gene>
    <name evidence="1" type="ORF">KPSA1_00022</name>
</gene>